<feature type="region of interest" description="Disordered" evidence="3">
    <location>
        <begin position="646"/>
        <end position="668"/>
    </location>
</feature>
<feature type="compositionally biased region" description="Polar residues" evidence="3">
    <location>
        <begin position="441"/>
        <end position="458"/>
    </location>
</feature>
<evidence type="ECO:0000256" key="3">
    <source>
        <dbReference type="SAM" id="MobiDB-lite"/>
    </source>
</evidence>
<evidence type="ECO:0000259" key="4">
    <source>
        <dbReference type="PROSITE" id="PS50157"/>
    </source>
</evidence>
<evidence type="ECO:0000259" key="5">
    <source>
        <dbReference type="PROSITE" id="PS51915"/>
    </source>
</evidence>
<dbReference type="AlphaFoldDB" id="A0A310SFM9"/>
<feature type="compositionally biased region" description="Polar residues" evidence="3">
    <location>
        <begin position="651"/>
        <end position="668"/>
    </location>
</feature>
<reference evidence="6 7" key="1">
    <citation type="submission" date="2015-07" db="EMBL/GenBank/DDBJ databases">
        <title>The genome of Eufriesea mexicana.</title>
        <authorList>
            <person name="Pan H."/>
            <person name="Kapheim K."/>
        </authorList>
    </citation>
    <scope>NUCLEOTIDE SEQUENCE [LARGE SCALE GENOMIC DNA]</scope>
    <source>
        <strain evidence="6">0111107269</strain>
        <tissue evidence="6">Whole body</tissue>
    </source>
</reference>
<proteinExistence type="predicted"/>
<feature type="region of interest" description="Disordered" evidence="3">
    <location>
        <begin position="441"/>
        <end position="469"/>
    </location>
</feature>
<keyword evidence="2" id="KW-0479">Metal-binding</keyword>
<keyword evidence="7" id="KW-1185">Reference proteome</keyword>
<feature type="compositionally biased region" description="Basic and acidic residues" evidence="3">
    <location>
        <begin position="688"/>
        <end position="710"/>
    </location>
</feature>
<dbReference type="PROSITE" id="PS51915">
    <property type="entry name" value="ZAD"/>
    <property type="match status" value="1"/>
</dbReference>
<dbReference type="GO" id="GO:0005634">
    <property type="term" value="C:nucleus"/>
    <property type="evidence" value="ECO:0007669"/>
    <property type="project" value="InterPro"/>
</dbReference>
<keyword evidence="2" id="KW-0862">Zinc</keyword>
<feature type="binding site" evidence="2">
    <location>
        <position position="69"/>
    </location>
    <ligand>
        <name>Zn(2+)</name>
        <dbReference type="ChEBI" id="CHEBI:29105"/>
    </ligand>
</feature>
<feature type="domain" description="C2H2-type" evidence="4">
    <location>
        <begin position="574"/>
        <end position="601"/>
    </location>
</feature>
<feature type="compositionally biased region" description="Basic and acidic residues" evidence="3">
    <location>
        <begin position="929"/>
        <end position="942"/>
    </location>
</feature>
<feature type="compositionally biased region" description="Polar residues" evidence="3">
    <location>
        <begin position="263"/>
        <end position="272"/>
    </location>
</feature>
<dbReference type="Proteomes" id="UP000250275">
    <property type="component" value="Unassembled WGS sequence"/>
</dbReference>
<dbReference type="InterPro" id="IPR013087">
    <property type="entry name" value="Znf_C2H2_type"/>
</dbReference>
<organism evidence="6 7">
    <name type="scientific">Eufriesea mexicana</name>
    <dbReference type="NCBI Taxonomy" id="516756"/>
    <lineage>
        <taxon>Eukaryota</taxon>
        <taxon>Metazoa</taxon>
        <taxon>Ecdysozoa</taxon>
        <taxon>Arthropoda</taxon>
        <taxon>Hexapoda</taxon>
        <taxon>Insecta</taxon>
        <taxon>Pterygota</taxon>
        <taxon>Neoptera</taxon>
        <taxon>Endopterygota</taxon>
        <taxon>Hymenoptera</taxon>
        <taxon>Apocrita</taxon>
        <taxon>Aculeata</taxon>
        <taxon>Apoidea</taxon>
        <taxon>Anthophila</taxon>
        <taxon>Apidae</taxon>
        <taxon>Eufriesea</taxon>
    </lineage>
</organism>
<keyword evidence="1" id="KW-0863">Zinc-finger</keyword>
<accession>A0A310SFM9</accession>
<feature type="region of interest" description="Disordered" evidence="3">
    <location>
        <begin position="918"/>
        <end position="942"/>
    </location>
</feature>
<name>A0A310SFM9_9HYME</name>
<dbReference type="EMBL" id="KQ768821">
    <property type="protein sequence ID" value="OAD53065.1"/>
    <property type="molecule type" value="Genomic_DNA"/>
</dbReference>
<dbReference type="PROSITE" id="PS50157">
    <property type="entry name" value="ZINC_FINGER_C2H2_2"/>
    <property type="match status" value="1"/>
</dbReference>
<gene>
    <name evidence="6" type="ORF">WN48_10867</name>
</gene>
<dbReference type="PROSITE" id="PS00028">
    <property type="entry name" value="ZINC_FINGER_C2H2_1"/>
    <property type="match status" value="1"/>
</dbReference>
<feature type="non-terminal residue" evidence="6">
    <location>
        <position position="1"/>
    </location>
</feature>
<feature type="binding site" evidence="2">
    <location>
        <position position="66"/>
    </location>
    <ligand>
        <name>Zn(2+)</name>
        <dbReference type="ChEBI" id="CHEBI:29105"/>
    </ligand>
</feature>
<feature type="domain" description="ZAD" evidence="5">
    <location>
        <begin position="64"/>
        <end position="137"/>
    </location>
</feature>
<feature type="region of interest" description="Disordered" evidence="3">
    <location>
        <begin position="380"/>
        <end position="416"/>
    </location>
</feature>
<feature type="region of interest" description="Disordered" evidence="3">
    <location>
        <begin position="251"/>
        <end position="272"/>
    </location>
</feature>
<feature type="binding site" evidence="2">
    <location>
        <position position="110"/>
    </location>
    <ligand>
        <name>Zn(2+)</name>
        <dbReference type="ChEBI" id="CHEBI:29105"/>
    </ligand>
</feature>
<sequence length="942" mass="107501">QLSTMIGIKDPTEPPKLEQLKQGHEQMNYAMKSVTIQNLDLANIQMHFFEFSKGMADKFSMPTQHCFLCASDEGVFLDITADNKQIYCDQFETCSLVKVPRADQLPTKICHKCAYELKQCSSFVQKYKRGSKQRAAFRRLCCTLCREPAKNEFIFDISKEKDLQRTSFDKIQQLFSYELGKSYEEHKLICLSCRYTIDLLLDLKNICKETATKLNDTVNEEIDYLTFPKIKTTVINRKTTITESARTNLYTSQESESDEMTRTRSQSNKVSNNKLKEKTKLQVCSKCHDSIKIGHETYKIHKTKSIVCKTCWKNMDMHSNEVKKQIPQNLTEIKLCTVSLKDVLKDTEIKEKKLYRIDEDDKGNKAYVITDKDLANGNKEMETSKVVTGDNTEKHGQKRSVKSIKSTNDEDVPNKKHKIDVKEASVNNVKESKLVTKQLRNLRQNNGTRNISQSSDSDSPVPKIGKRSERILTRHKRATGSSLSDADIDSKHNRKKLKTILRGIAIDKNADVSDESSNEDVMSKKNQLNFEKSPLLRRKRSTYQKFTKSSTVNIPEELQSESDSKEDIFKTRTYVCDECGASYENKLMGLTHKLMHYKQPKLKLQKLSDSLIKEELGSNEAVDDQSEDLSETIGITVEDDEEELMEDEKNLNTNNEIDVNSDSESRINFSKKDAVEDAVDVELVMKESDDDQIHKTVKETKDLQETEVADKSVQNENETKEQKDKQKECEDNYNDNDKTDKKIEAVDSGSSNKSKLDDDIIEENKTNTSKKIEQANNKNKETKKKIGEKSDNMNDIQELNKKSPKCMQKTKVFDDNEIQTKTSDIDSKESKVLEETVLQEENSTNDKIGTDISSVELSELDISKDKESASDSANAAAEVLQEILDLASAKVQKQQEIIDINIENDSIESETLENISREIQNSVDMPPLKMDDAKSENGIHVE</sequence>
<protein>
    <submittedName>
        <fullName evidence="6">Uncharacterized protein</fullName>
    </submittedName>
</protein>
<dbReference type="InterPro" id="IPR012934">
    <property type="entry name" value="Znf_AD"/>
</dbReference>
<dbReference type="SMART" id="SM00868">
    <property type="entry name" value="zf-AD"/>
    <property type="match status" value="2"/>
</dbReference>
<feature type="compositionally biased region" description="Basic and acidic residues" evidence="3">
    <location>
        <begin position="717"/>
        <end position="745"/>
    </location>
</feature>
<evidence type="ECO:0000256" key="2">
    <source>
        <dbReference type="PROSITE-ProRule" id="PRU01263"/>
    </source>
</evidence>
<evidence type="ECO:0000313" key="6">
    <source>
        <dbReference type="EMBL" id="OAD53065.1"/>
    </source>
</evidence>
<feature type="compositionally biased region" description="Basic and acidic residues" evidence="3">
    <location>
        <begin position="754"/>
        <end position="792"/>
    </location>
</feature>
<evidence type="ECO:0000313" key="7">
    <source>
        <dbReference type="Proteomes" id="UP000250275"/>
    </source>
</evidence>
<dbReference type="GO" id="GO:0008270">
    <property type="term" value="F:zinc ion binding"/>
    <property type="evidence" value="ECO:0007669"/>
    <property type="project" value="UniProtKB-UniRule"/>
</dbReference>
<feature type="region of interest" description="Disordered" evidence="3">
    <location>
        <begin position="688"/>
        <end position="818"/>
    </location>
</feature>
<evidence type="ECO:0000256" key="1">
    <source>
        <dbReference type="PROSITE-ProRule" id="PRU00042"/>
    </source>
</evidence>
<dbReference type="OrthoDB" id="376826at2759"/>
<feature type="binding site" evidence="2">
    <location>
        <position position="113"/>
    </location>
    <ligand>
        <name>Zn(2+)</name>
        <dbReference type="ChEBI" id="CHEBI:29105"/>
    </ligand>
</feature>